<dbReference type="AlphaFoldDB" id="A0A431EEB6"/>
<reference evidence="1 2" key="1">
    <citation type="journal article" date="2019" name="Appl. Environ. Microbiol.">
        <title>Population genetics and characterization of Campylobacter jejuni isolates in western jackdaws and game birds in Finland.</title>
        <authorList>
            <person name="Kovanen S."/>
            <person name="Rossi M."/>
            <person name="Pohja-Mykra M."/>
            <person name="Nieminen T."/>
            <person name="Raunio-Saarnisto M."/>
            <person name="Sauvala M."/>
            <person name="Fredriksson-Ahomaa M."/>
            <person name="Hanninen M.L."/>
            <person name="Kivisto R."/>
        </authorList>
    </citation>
    <scope>NUCLEOTIDE SEQUENCE [LARGE SCALE GENOMIC DNA]</scope>
    <source>
        <strain evidence="1 2">CB313</strain>
    </source>
</reference>
<accession>A0A431EEB6</accession>
<protein>
    <submittedName>
        <fullName evidence="1">Uncharacterized protein</fullName>
    </submittedName>
</protein>
<name>A0A431EEB6_CAMJU</name>
<comment type="caution">
    <text evidence="1">The sequence shown here is derived from an EMBL/GenBank/DDBJ whole genome shotgun (WGS) entry which is preliminary data.</text>
</comment>
<dbReference type="RefSeq" id="WP_126232120.1">
    <property type="nucleotide sequence ID" value="NZ_PRBV01000005.1"/>
</dbReference>
<evidence type="ECO:0000313" key="2">
    <source>
        <dbReference type="Proteomes" id="UP000288507"/>
    </source>
</evidence>
<gene>
    <name evidence="1" type="ORF">C3H57_04120</name>
</gene>
<evidence type="ECO:0000313" key="1">
    <source>
        <dbReference type="EMBL" id="RTJ79561.1"/>
    </source>
</evidence>
<proteinExistence type="predicted"/>
<dbReference type="EMBL" id="PRBV01000005">
    <property type="protein sequence ID" value="RTJ79561.1"/>
    <property type="molecule type" value="Genomic_DNA"/>
</dbReference>
<sequence length="431" mass="49473">MANYLVIEPKSWNILTNCTDEDKVNFNLNKYELYPLEDYYSEVLNTKGVSSFIFVDGELRIKTNTQIISSRAQSIYDYSIGWNKNLKMVDSSSYYYVSTTPEDSITLYHGLKTKRITAYVTILGSSDSTNFTLTILSKDTVNLSFKEKGYYCVNLYLLQPYKSTSGLLSVDIPLRSRIMSNLYITESIQAFTYSTDYGFMMRHYKNYSIQGESKQALIPIGSTFSLSSEDGIQTLENEGTSRCVLTHKQDLSTVDTSNPPIQKFTYFDLKTTSHNYIAEEILIEIGKGEKSKEVTIELPHVNQAYLPFIYKVSEDKKVVEQIYVQTTLVNPSEFKFTFTESGVYRYLILFDSLQSIAIASGRIIEVQEHLNLSPGEYSIPNTYETTNLYIGVLFPEDGKWSFALVDYEVTEEEFKFNLESVTNMRLIVFRF</sequence>
<dbReference type="Proteomes" id="UP000288507">
    <property type="component" value="Unassembled WGS sequence"/>
</dbReference>
<organism evidence="1 2">
    <name type="scientific">Campylobacter jejuni</name>
    <dbReference type="NCBI Taxonomy" id="197"/>
    <lineage>
        <taxon>Bacteria</taxon>
        <taxon>Pseudomonadati</taxon>
        <taxon>Campylobacterota</taxon>
        <taxon>Epsilonproteobacteria</taxon>
        <taxon>Campylobacterales</taxon>
        <taxon>Campylobacteraceae</taxon>
        <taxon>Campylobacter</taxon>
    </lineage>
</organism>